<dbReference type="EMBL" id="AP017424">
    <property type="protein sequence ID" value="BAU84371.1"/>
    <property type="molecule type" value="Genomic_DNA"/>
</dbReference>
<sequence length="130" mass="13397">MPYRSHSPSAHTAAPATADAYARARYRANARAVSGRPSATPRVPSSRAPSPYASSVTIPTPPRTPHPTHRNPHTATPRTSAGRTPGPALGPGYRLPTGPAAPTGTVSPHAASRTAQVRRVTGPDTVASAR</sequence>
<organism evidence="2 3">
    <name type="scientific">Streptomyces laurentii</name>
    <dbReference type="NCBI Taxonomy" id="39478"/>
    <lineage>
        <taxon>Bacteria</taxon>
        <taxon>Bacillati</taxon>
        <taxon>Actinomycetota</taxon>
        <taxon>Actinomycetes</taxon>
        <taxon>Kitasatosporales</taxon>
        <taxon>Streptomycetaceae</taxon>
        <taxon>Streptomyces</taxon>
    </lineage>
</organism>
<evidence type="ECO:0000313" key="2">
    <source>
        <dbReference type="EMBL" id="BAU84371.1"/>
    </source>
</evidence>
<keyword evidence="3" id="KW-1185">Reference proteome</keyword>
<feature type="region of interest" description="Disordered" evidence="1">
    <location>
        <begin position="29"/>
        <end position="130"/>
    </location>
</feature>
<name>A0A160P1L5_STRLU</name>
<evidence type="ECO:0000313" key="3">
    <source>
        <dbReference type="Proteomes" id="UP000217676"/>
    </source>
</evidence>
<accession>A0A160P1L5</accession>
<evidence type="ECO:0000256" key="1">
    <source>
        <dbReference type="SAM" id="MobiDB-lite"/>
    </source>
</evidence>
<feature type="compositionally biased region" description="Low complexity" evidence="1">
    <location>
        <begin position="29"/>
        <end position="58"/>
    </location>
</feature>
<gene>
    <name evidence="2" type="ORF">SLA_3462</name>
</gene>
<dbReference type="Proteomes" id="UP000217676">
    <property type="component" value="Chromosome"/>
</dbReference>
<dbReference type="AlphaFoldDB" id="A0A160P1L5"/>
<proteinExistence type="predicted"/>
<protein>
    <submittedName>
        <fullName evidence="2">Uncharacterized protein</fullName>
    </submittedName>
</protein>
<reference evidence="2 3" key="1">
    <citation type="journal article" date="2016" name="Genome Announc.">
        <title>Complete Genome Sequence of Thiostrepton-Producing Streptomyces laurentii ATCC 31255.</title>
        <authorList>
            <person name="Doi K."/>
            <person name="Fujino Y."/>
            <person name="Nagayoshi Y."/>
            <person name="Ohshima T."/>
            <person name="Ogata S."/>
        </authorList>
    </citation>
    <scope>NUCLEOTIDE SEQUENCE [LARGE SCALE GENOMIC DNA]</scope>
    <source>
        <strain evidence="2 3">ATCC 31255</strain>
    </source>
</reference>
<dbReference type="KEGG" id="slau:SLA_3462"/>